<dbReference type="EC" id="4.2.1.1" evidence="2"/>
<keyword evidence="4 8" id="KW-0456">Lyase</keyword>
<sequence>MAAAAGLFAATAVAPMAARAAPEGFKTRLTPDEALRALREGNERFAADTPFRPEIGTARRAATARGQGPFAAIVACADSRVAPELVFSRGIGELFVVRTAGNVADAVALGSIEYSVAVLGSPLLVVMGHGSCGAVAAAVEMAEKNATFPGSIGEVARPIVPAVHAVRGRSGDKLGNAIRENAMMVAQGMIARSPVLQDAVAKNKLRVIAAHYGLADGRVEFLGG</sequence>
<evidence type="ECO:0000256" key="6">
    <source>
        <dbReference type="PIRSR" id="PIRSR601765-1"/>
    </source>
</evidence>
<dbReference type="GO" id="GO:0008270">
    <property type="term" value="F:zinc ion binding"/>
    <property type="evidence" value="ECO:0007669"/>
    <property type="project" value="InterPro"/>
</dbReference>
<evidence type="ECO:0000313" key="8">
    <source>
        <dbReference type="EMBL" id="CAA9247583.1"/>
    </source>
</evidence>
<evidence type="ECO:0000256" key="3">
    <source>
        <dbReference type="ARBA" id="ARBA00022833"/>
    </source>
</evidence>
<comment type="catalytic activity">
    <reaction evidence="5">
        <text>hydrogencarbonate + H(+) = CO2 + H2O</text>
        <dbReference type="Rhea" id="RHEA:10748"/>
        <dbReference type="ChEBI" id="CHEBI:15377"/>
        <dbReference type="ChEBI" id="CHEBI:15378"/>
        <dbReference type="ChEBI" id="CHEBI:16526"/>
        <dbReference type="ChEBI" id="CHEBI:17544"/>
        <dbReference type="EC" id="4.2.1.1"/>
    </reaction>
</comment>
<dbReference type="SMART" id="SM00947">
    <property type="entry name" value="Pro_CA"/>
    <property type="match status" value="1"/>
</dbReference>
<keyword evidence="3 6" id="KW-0862">Zinc</keyword>
<evidence type="ECO:0000256" key="7">
    <source>
        <dbReference type="SAM" id="SignalP"/>
    </source>
</evidence>
<feature type="binding site" evidence="6">
    <location>
        <position position="78"/>
    </location>
    <ligand>
        <name>Zn(2+)</name>
        <dbReference type="ChEBI" id="CHEBI:29105"/>
    </ligand>
</feature>
<comment type="cofactor">
    <cofactor evidence="6">
        <name>Zn(2+)</name>
        <dbReference type="ChEBI" id="CHEBI:29105"/>
    </cofactor>
    <text evidence="6">Binds 1 zinc ion per subunit.</text>
</comment>
<dbReference type="Pfam" id="PF00484">
    <property type="entry name" value="Pro_CA"/>
    <property type="match status" value="1"/>
</dbReference>
<dbReference type="GO" id="GO:0004089">
    <property type="term" value="F:carbonate dehydratase activity"/>
    <property type="evidence" value="ECO:0007669"/>
    <property type="project" value="UniProtKB-EC"/>
</dbReference>
<feature type="signal peptide" evidence="7">
    <location>
        <begin position="1"/>
        <end position="20"/>
    </location>
</feature>
<evidence type="ECO:0000256" key="5">
    <source>
        <dbReference type="ARBA" id="ARBA00048348"/>
    </source>
</evidence>
<keyword evidence="6" id="KW-0479">Metal-binding</keyword>
<dbReference type="Gene3D" id="3.40.1050.10">
    <property type="entry name" value="Carbonic anhydrase"/>
    <property type="match status" value="1"/>
</dbReference>
<dbReference type="InterPro" id="IPR001765">
    <property type="entry name" value="Carbonic_anhydrase"/>
</dbReference>
<feature type="binding site" evidence="6">
    <location>
        <position position="132"/>
    </location>
    <ligand>
        <name>Zn(2+)</name>
        <dbReference type="ChEBI" id="CHEBI:29105"/>
    </ligand>
</feature>
<gene>
    <name evidence="8" type="ORF">AVDCRST_MAG08-1932</name>
</gene>
<accession>A0A6J4IB78</accession>
<evidence type="ECO:0000256" key="1">
    <source>
        <dbReference type="ARBA" id="ARBA00006217"/>
    </source>
</evidence>
<dbReference type="GO" id="GO:0015976">
    <property type="term" value="P:carbon utilization"/>
    <property type="evidence" value="ECO:0007669"/>
    <property type="project" value="InterPro"/>
</dbReference>
<dbReference type="CDD" id="cd03378">
    <property type="entry name" value="beta_CA_cladeC"/>
    <property type="match status" value="1"/>
</dbReference>
<dbReference type="PROSITE" id="PS00704">
    <property type="entry name" value="PROK_CO2_ANHYDRASE_1"/>
    <property type="match status" value="1"/>
</dbReference>
<feature type="chain" id="PRO_5026760561" description="carbonic anhydrase" evidence="7">
    <location>
        <begin position="21"/>
        <end position="224"/>
    </location>
</feature>
<dbReference type="PANTHER" id="PTHR11002:SF79">
    <property type="entry name" value="CARBONIC ANHYDRASE 2"/>
    <property type="match status" value="1"/>
</dbReference>
<name>A0A6J4IB78_9PROT</name>
<organism evidence="8">
    <name type="scientific">uncultured Acetobacteraceae bacterium</name>
    <dbReference type="NCBI Taxonomy" id="169975"/>
    <lineage>
        <taxon>Bacteria</taxon>
        <taxon>Pseudomonadati</taxon>
        <taxon>Pseudomonadota</taxon>
        <taxon>Alphaproteobacteria</taxon>
        <taxon>Acetobacterales</taxon>
        <taxon>Acetobacteraceae</taxon>
        <taxon>environmental samples</taxon>
    </lineage>
</organism>
<dbReference type="AlphaFoldDB" id="A0A6J4IB78"/>
<dbReference type="EMBL" id="CADCTG010000159">
    <property type="protein sequence ID" value="CAA9247583.1"/>
    <property type="molecule type" value="Genomic_DNA"/>
</dbReference>
<dbReference type="PANTHER" id="PTHR11002">
    <property type="entry name" value="CARBONIC ANHYDRASE"/>
    <property type="match status" value="1"/>
</dbReference>
<evidence type="ECO:0000256" key="4">
    <source>
        <dbReference type="ARBA" id="ARBA00023239"/>
    </source>
</evidence>
<proteinExistence type="inferred from homology"/>
<feature type="binding site" evidence="6">
    <location>
        <position position="129"/>
    </location>
    <ligand>
        <name>Zn(2+)</name>
        <dbReference type="ChEBI" id="CHEBI:29105"/>
    </ligand>
</feature>
<dbReference type="InterPro" id="IPR036874">
    <property type="entry name" value="Carbonic_anhydrase_sf"/>
</dbReference>
<protein>
    <recommendedName>
        <fullName evidence="2">carbonic anhydrase</fullName>
        <ecNumber evidence="2">4.2.1.1</ecNumber>
    </recommendedName>
</protein>
<dbReference type="SUPFAM" id="SSF53056">
    <property type="entry name" value="beta-carbonic anhydrase, cab"/>
    <property type="match status" value="1"/>
</dbReference>
<feature type="binding site" evidence="6">
    <location>
        <position position="76"/>
    </location>
    <ligand>
        <name>Zn(2+)</name>
        <dbReference type="ChEBI" id="CHEBI:29105"/>
    </ligand>
</feature>
<evidence type="ECO:0000256" key="2">
    <source>
        <dbReference type="ARBA" id="ARBA00012925"/>
    </source>
</evidence>
<comment type="similarity">
    <text evidence="1">Belongs to the beta-class carbonic anhydrase family.</text>
</comment>
<reference evidence="8" key="1">
    <citation type="submission" date="2020-02" db="EMBL/GenBank/DDBJ databases">
        <authorList>
            <person name="Meier V. D."/>
        </authorList>
    </citation>
    <scope>NUCLEOTIDE SEQUENCE</scope>
    <source>
        <strain evidence="8">AVDCRST_MAG08</strain>
    </source>
</reference>
<dbReference type="InterPro" id="IPR015892">
    <property type="entry name" value="Carbonic_anhydrase_CS"/>
</dbReference>
<keyword evidence="7" id="KW-0732">Signal</keyword>